<proteinExistence type="predicted"/>
<evidence type="ECO:0000313" key="2">
    <source>
        <dbReference type="Proteomes" id="UP000231932"/>
    </source>
</evidence>
<reference evidence="2" key="1">
    <citation type="submission" date="2017-11" db="EMBL/GenBank/DDBJ databases">
        <title>Complete Genome Sequence of Kyrpidia sp. Strain EA-1, a thermophilic, hydrogen-oxidizing Bacterium, isolated from the Azores.</title>
        <authorList>
            <person name="Reiner J.E."/>
            <person name="Lapp C.J."/>
            <person name="Bunk B."/>
            <person name="Gescher J."/>
        </authorList>
    </citation>
    <scope>NUCLEOTIDE SEQUENCE [LARGE SCALE GENOMIC DNA]</scope>
    <source>
        <strain evidence="2">EA-1</strain>
    </source>
</reference>
<dbReference type="NCBIfam" id="TIGR03187">
    <property type="entry name" value="DGQHR"/>
    <property type="match status" value="1"/>
</dbReference>
<name>A0A2K8NAU4_9BACL</name>
<dbReference type="NCBIfam" id="TIGR03233">
    <property type="entry name" value="DNA_S_dndB"/>
    <property type="match status" value="1"/>
</dbReference>
<dbReference type="AlphaFoldDB" id="A0A2K8NAU4"/>
<dbReference type="InterPro" id="IPR017601">
    <property type="entry name" value="DGQHR-contain_dom"/>
</dbReference>
<protein>
    <submittedName>
        <fullName evidence="1">DNA sulfur modification protein DndB</fullName>
    </submittedName>
</protein>
<evidence type="ECO:0000313" key="1">
    <source>
        <dbReference type="EMBL" id="ATY86444.1"/>
    </source>
</evidence>
<dbReference type="CDD" id="cd16412">
    <property type="entry name" value="dndB"/>
    <property type="match status" value="1"/>
</dbReference>
<keyword evidence="2" id="KW-1185">Reference proteome</keyword>
<dbReference type="EMBL" id="CP024955">
    <property type="protein sequence ID" value="ATY86444.1"/>
    <property type="molecule type" value="Genomic_DNA"/>
</dbReference>
<dbReference type="Proteomes" id="UP000231932">
    <property type="component" value="Chromosome"/>
</dbReference>
<dbReference type="REBASE" id="225933">
    <property type="entry name" value="M.KspEA1DndBP"/>
</dbReference>
<accession>A0A2K8NAU4</accession>
<sequence>MTNVKLPMFYTFPVIRGIQAGREYYVSMCPLRLVPRLLVFDEEDLEPNLRSQRVLNKARIPVLAKYMIDNPNGYVFSAITVSIDGDVEFHPISDDLNYYNLGTIRVPMDAKFIVNDGQHRRAGIEAALKERPELGNETIAIVFFIDRGLKRCQQMFADLNRHAVRPTESLNILYDHRDPIAEIARSLTHQVPVFEGLTELERSTISNRSTKLFTLSGIYRATCELLTAIGDEEDLEDQHKLAYNYWNTISRYLREWNLAKEGRVRASELRRDYINVHTIALVALGRLGASLVQQHPDEWTNMICRIGSVDWHRSNPRWEGRVTIGGRISYSRNNLVLLTNELKHIMGVELSNEELEAEAAHKKGLSIAGRISH</sequence>
<dbReference type="KEGG" id="kyr:CVV65_05380"/>
<organism evidence="1 2">
    <name type="scientific">Kyrpidia spormannii</name>
    <dbReference type="NCBI Taxonomy" id="2055160"/>
    <lineage>
        <taxon>Bacteria</taxon>
        <taxon>Bacillati</taxon>
        <taxon>Bacillota</taxon>
        <taxon>Bacilli</taxon>
        <taxon>Bacillales</taxon>
        <taxon>Alicyclobacillaceae</taxon>
        <taxon>Kyrpidia</taxon>
    </lineage>
</organism>
<gene>
    <name evidence="1" type="primary">dndB</name>
    <name evidence="1" type="ORF">CVV65_05380</name>
</gene>
<dbReference type="InterPro" id="IPR017642">
    <property type="entry name" value="DNA_S_mod_DndB"/>
</dbReference>
<dbReference type="OrthoDB" id="3524978at2"/>
<dbReference type="Pfam" id="PF14072">
    <property type="entry name" value="DndB"/>
    <property type="match status" value="1"/>
</dbReference>